<gene>
    <name evidence="1" type="ORF">L323_13755</name>
</gene>
<sequence>MELEIRITHNSLIDEAIAKKPYAISLGHEGCLGRLPDLDDLVEAGKRTKIKLVLPKILNHSMTYVENYIRAAAAKLGTLEVTVNDFGTMLRLYDIKGIKLIAGRLLIKAFEEHPLGHLVSERYPEEWRQNILQSCIFSEDKISLLKQYNVVGIEMNIFENTAKALQQWNLNEKIAVHGFFNQAILAVFRYCPHARLNEKLPPDCRCTCERYIPLEYVNNQRDSNLTNSNSCSNLTGILDGNVLMREVKSDHFVKIDRQVALYPEISRGERIK</sequence>
<evidence type="ECO:0000313" key="2">
    <source>
        <dbReference type="Proteomes" id="UP000016860"/>
    </source>
</evidence>
<comment type="caution">
    <text evidence="1">The sequence shown here is derived from an EMBL/GenBank/DDBJ whole genome shotgun (WGS) entry which is preliminary data.</text>
</comment>
<dbReference type="STRING" id="1330534.L323_13755"/>
<organism evidence="1 2">
    <name type="scientific">Ruminiclostridium papyrosolvens C7</name>
    <dbReference type="NCBI Taxonomy" id="1330534"/>
    <lineage>
        <taxon>Bacteria</taxon>
        <taxon>Bacillati</taxon>
        <taxon>Bacillota</taxon>
        <taxon>Clostridia</taxon>
        <taxon>Eubacteriales</taxon>
        <taxon>Oscillospiraceae</taxon>
        <taxon>Ruminiclostridium</taxon>
    </lineage>
</organism>
<proteinExistence type="predicted"/>
<dbReference type="RefSeq" id="WP_020816222.1">
    <property type="nucleotide sequence ID" value="NZ_ATAY01000063.1"/>
</dbReference>
<reference evidence="1 2" key="1">
    <citation type="journal article" date="2013" name="Genome Announc.">
        <title>Draft Genome Sequence of the Cellulolytic Bacterium Clostridium papyrosolvens C7 (ATCC 700395).</title>
        <authorList>
            <person name="Zepeda V."/>
            <person name="Dassa B."/>
            <person name="Borovok I."/>
            <person name="Lamed R."/>
            <person name="Bayer E.A."/>
            <person name="Cate J.H."/>
        </authorList>
    </citation>
    <scope>NUCLEOTIDE SEQUENCE [LARGE SCALE GENOMIC DNA]</scope>
    <source>
        <strain evidence="1 2">C7</strain>
    </source>
</reference>
<dbReference type="EMBL" id="ATAY01000063">
    <property type="protein sequence ID" value="EPR10579.1"/>
    <property type="molecule type" value="Genomic_DNA"/>
</dbReference>
<dbReference type="PATRIC" id="fig|1330534.3.peg.2731"/>
<accession>U4R016</accession>
<protein>
    <recommendedName>
        <fullName evidence="3">Peptidase U32</fullName>
    </recommendedName>
</protein>
<evidence type="ECO:0000313" key="1">
    <source>
        <dbReference type="EMBL" id="EPR10579.1"/>
    </source>
</evidence>
<dbReference type="OrthoDB" id="3176754at2"/>
<evidence type="ECO:0008006" key="3">
    <source>
        <dbReference type="Google" id="ProtNLM"/>
    </source>
</evidence>
<name>U4R016_9FIRM</name>
<dbReference type="Proteomes" id="UP000016860">
    <property type="component" value="Unassembled WGS sequence"/>
</dbReference>
<dbReference type="AlphaFoldDB" id="U4R016"/>